<dbReference type="EMBL" id="MU157829">
    <property type="protein sequence ID" value="KAF9533267.1"/>
    <property type="molecule type" value="Genomic_DNA"/>
</dbReference>
<gene>
    <name evidence="2" type="ORF">CPB83DRAFT_846160</name>
</gene>
<protein>
    <submittedName>
        <fullName evidence="2">Uncharacterized protein</fullName>
    </submittedName>
</protein>
<dbReference type="OrthoDB" id="654211at2759"/>
<sequence>MGKKNKNKPLRLLCLMHAASDAVKILEANGWRCCVVGGLAAKLHGASDIPNAATLVVLPTDGRPPPLTARQILIDSLGQHFRPQINTNPDIFVYHDPRTTSSDIQARRQCEVQIITMNRLLAGFRQEEIQLVNDLPVIHRWPLLVYELEAIIKKYGQGWMDRGHDVYSHALGCLSSGFRELAAAWSSREDTFFSGDEEFTALARSILSGLSQVRQKAFQPFVDLYQKQLEKQGEKNKQAETVKQGDNLKLGESVNQGESVKSGENIRRQENVGGQWLPLSAILDGKDVLAPSPAETIPNSGSVPNDSKRNRKPHQDVGNINSKKHAGTTTQAEAIFSVAVKVVQMLRGLEFHCAILGPVLAYEGSAISNKINIAIFRPTDITPSDVRRTLMTSLWYHHFRLQGTGETETLYFQLKTIKMKVDLIPRNMVAINICTPASLGLPTLEENHIVDLPVIPATVLSTLGFKDAGSQAFEEAASSETEQESSQMISFNADDAKRLRALFETWNSLGGHKERHGLNVV</sequence>
<proteinExistence type="predicted"/>
<name>A0A9P6JTL2_9AGAR</name>
<evidence type="ECO:0000256" key="1">
    <source>
        <dbReference type="SAM" id="MobiDB-lite"/>
    </source>
</evidence>
<dbReference type="AlphaFoldDB" id="A0A9P6JTL2"/>
<accession>A0A9P6JTL2</accession>
<evidence type="ECO:0000313" key="3">
    <source>
        <dbReference type="Proteomes" id="UP000807306"/>
    </source>
</evidence>
<evidence type="ECO:0000313" key="2">
    <source>
        <dbReference type="EMBL" id="KAF9533267.1"/>
    </source>
</evidence>
<comment type="caution">
    <text evidence="2">The sequence shown here is derived from an EMBL/GenBank/DDBJ whole genome shotgun (WGS) entry which is preliminary data.</text>
</comment>
<feature type="region of interest" description="Disordered" evidence="1">
    <location>
        <begin position="232"/>
        <end position="267"/>
    </location>
</feature>
<organism evidence="2 3">
    <name type="scientific">Crepidotus variabilis</name>
    <dbReference type="NCBI Taxonomy" id="179855"/>
    <lineage>
        <taxon>Eukaryota</taxon>
        <taxon>Fungi</taxon>
        <taxon>Dikarya</taxon>
        <taxon>Basidiomycota</taxon>
        <taxon>Agaricomycotina</taxon>
        <taxon>Agaricomycetes</taxon>
        <taxon>Agaricomycetidae</taxon>
        <taxon>Agaricales</taxon>
        <taxon>Agaricineae</taxon>
        <taxon>Crepidotaceae</taxon>
        <taxon>Crepidotus</taxon>
    </lineage>
</organism>
<dbReference type="Proteomes" id="UP000807306">
    <property type="component" value="Unassembled WGS sequence"/>
</dbReference>
<keyword evidence="3" id="KW-1185">Reference proteome</keyword>
<feature type="region of interest" description="Disordered" evidence="1">
    <location>
        <begin position="290"/>
        <end position="325"/>
    </location>
</feature>
<reference evidence="2" key="1">
    <citation type="submission" date="2020-11" db="EMBL/GenBank/DDBJ databases">
        <authorList>
            <consortium name="DOE Joint Genome Institute"/>
            <person name="Ahrendt S."/>
            <person name="Riley R."/>
            <person name="Andreopoulos W."/>
            <person name="Labutti K."/>
            <person name="Pangilinan J."/>
            <person name="Ruiz-Duenas F.J."/>
            <person name="Barrasa J.M."/>
            <person name="Sanchez-Garcia M."/>
            <person name="Camarero S."/>
            <person name="Miyauchi S."/>
            <person name="Serrano A."/>
            <person name="Linde D."/>
            <person name="Babiker R."/>
            <person name="Drula E."/>
            <person name="Ayuso-Fernandez I."/>
            <person name="Pacheco R."/>
            <person name="Padilla G."/>
            <person name="Ferreira P."/>
            <person name="Barriuso J."/>
            <person name="Kellner H."/>
            <person name="Castanera R."/>
            <person name="Alfaro M."/>
            <person name="Ramirez L."/>
            <person name="Pisabarro A.G."/>
            <person name="Kuo A."/>
            <person name="Tritt A."/>
            <person name="Lipzen A."/>
            <person name="He G."/>
            <person name="Yan M."/>
            <person name="Ng V."/>
            <person name="Cullen D."/>
            <person name="Martin F."/>
            <person name="Rosso M.-N."/>
            <person name="Henrissat B."/>
            <person name="Hibbett D."/>
            <person name="Martinez A.T."/>
            <person name="Grigoriev I.V."/>
        </authorList>
    </citation>
    <scope>NUCLEOTIDE SEQUENCE</scope>
    <source>
        <strain evidence="2">CBS 506.95</strain>
    </source>
</reference>